<feature type="active site" evidence="3">
    <location>
        <position position="166"/>
    </location>
</feature>
<evidence type="ECO:0000256" key="3">
    <source>
        <dbReference type="PROSITE-ProRule" id="PRU10038"/>
    </source>
</evidence>
<dbReference type="PROSITE" id="PS01173">
    <property type="entry name" value="LIPASE_GDXG_HIS"/>
    <property type="match status" value="1"/>
</dbReference>
<feature type="domain" description="Alpha/beta hydrolase fold-3" evidence="4">
    <location>
        <begin position="92"/>
        <end position="296"/>
    </location>
</feature>
<dbReference type="AlphaFoldDB" id="A0A3B7QXE7"/>
<dbReference type="PANTHER" id="PTHR48081:SF30">
    <property type="entry name" value="ACETYL-HYDROLASE LIPR-RELATED"/>
    <property type="match status" value="1"/>
</dbReference>
<dbReference type="KEGG" id="hyh:D3Y59_01910"/>
<dbReference type="InterPro" id="IPR002168">
    <property type="entry name" value="Lipase_GDXG_HIS_AS"/>
</dbReference>
<name>A0A3B7QXE7_9BACT</name>
<keyword evidence="2 5" id="KW-0378">Hydrolase</keyword>
<dbReference type="SUPFAM" id="SSF53474">
    <property type="entry name" value="alpha/beta-Hydrolases"/>
    <property type="match status" value="1"/>
</dbReference>
<dbReference type="Gene3D" id="3.40.50.1820">
    <property type="entry name" value="alpha/beta hydrolase"/>
    <property type="match status" value="1"/>
</dbReference>
<sequence>MACLRCPHRAYHLPFPTMPSFQHQLVKTLLSAAAGPIARRRPTLNTLRLGLELSTLLQFMPWNVHFERADTGSTGVVAEWIEPDGADRRRVLLYLHGGAYVMGSLNTHRGFIGALAQQCGLRALSADYRKAPEHPFPAALHDAAAAWHWLLGQGYRPQDVVLAGDSAGGGLVLALMLYLRKAGLPQPAAALCLSPWSDLAIPGSAAFTAEKLPDEAKLVEALEIKAWGQQYAGSTPLTHPMLSPLFAELHDLPPLLLQVSDGELLYPDTLALATKARTAGVPVTLQTFEGLVHWWHLFWRTVPEAKQALQQAGDFVQGVWRAQAAAEQLLAQKHLGAKRPKPIRAVARAAA</sequence>
<gene>
    <name evidence="5" type="ORF">D3Y59_01910</name>
</gene>
<dbReference type="GO" id="GO:0004806">
    <property type="term" value="F:triacylglycerol lipase activity"/>
    <property type="evidence" value="ECO:0007669"/>
    <property type="project" value="TreeGrafter"/>
</dbReference>
<dbReference type="PANTHER" id="PTHR48081">
    <property type="entry name" value="AB HYDROLASE SUPERFAMILY PROTEIN C4A8.06C"/>
    <property type="match status" value="1"/>
</dbReference>
<evidence type="ECO:0000259" key="4">
    <source>
        <dbReference type="Pfam" id="PF07859"/>
    </source>
</evidence>
<evidence type="ECO:0000256" key="1">
    <source>
        <dbReference type="ARBA" id="ARBA00010515"/>
    </source>
</evidence>
<dbReference type="InterPro" id="IPR029058">
    <property type="entry name" value="AB_hydrolase_fold"/>
</dbReference>
<evidence type="ECO:0000313" key="6">
    <source>
        <dbReference type="Proteomes" id="UP000262802"/>
    </source>
</evidence>
<dbReference type="OrthoDB" id="9815425at2"/>
<accession>A0A3B7QXE7</accession>
<dbReference type="PROSITE" id="PS01174">
    <property type="entry name" value="LIPASE_GDXG_SER"/>
    <property type="match status" value="1"/>
</dbReference>
<reference evidence="5 6" key="1">
    <citation type="submission" date="2018-09" db="EMBL/GenBank/DDBJ databases">
        <title>Hymenobacter medium sp. nov., isolated from R2A medium.</title>
        <authorList>
            <person name="Yingchao G."/>
        </authorList>
    </citation>
    <scope>NUCLEOTIDE SEQUENCE [LARGE SCALE GENOMIC DNA]</scope>
    <source>
        <strain evidence="6">sh-6</strain>
    </source>
</reference>
<dbReference type="EMBL" id="CP032317">
    <property type="protein sequence ID" value="AYA35913.1"/>
    <property type="molecule type" value="Genomic_DNA"/>
</dbReference>
<dbReference type="Proteomes" id="UP000262802">
    <property type="component" value="Chromosome"/>
</dbReference>
<protein>
    <submittedName>
        <fullName evidence="5">Alpha/beta hydrolase</fullName>
    </submittedName>
</protein>
<dbReference type="Pfam" id="PF07859">
    <property type="entry name" value="Abhydrolase_3"/>
    <property type="match status" value="1"/>
</dbReference>
<proteinExistence type="inferred from homology"/>
<organism evidence="5 6">
    <name type="scientific">Hymenobacter oligotrophus</name>
    <dbReference type="NCBI Taxonomy" id="2319843"/>
    <lineage>
        <taxon>Bacteria</taxon>
        <taxon>Pseudomonadati</taxon>
        <taxon>Bacteroidota</taxon>
        <taxon>Cytophagia</taxon>
        <taxon>Cytophagales</taxon>
        <taxon>Hymenobacteraceae</taxon>
        <taxon>Hymenobacter</taxon>
    </lineage>
</organism>
<evidence type="ECO:0000256" key="2">
    <source>
        <dbReference type="ARBA" id="ARBA00022801"/>
    </source>
</evidence>
<evidence type="ECO:0000313" key="5">
    <source>
        <dbReference type="EMBL" id="AYA35913.1"/>
    </source>
</evidence>
<dbReference type="InterPro" id="IPR050300">
    <property type="entry name" value="GDXG_lipolytic_enzyme"/>
</dbReference>
<dbReference type="InterPro" id="IPR013094">
    <property type="entry name" value="AB_hydrolase_3"/>
</dbReference>
<comment type="similarity">
    <text evidence="1">Belongs to the 'GDXG' lipolytic enzyme family.</text>
</comment>
<keyword evidence="6" id="KW-1185">Reference proteome</keyword>
<dbReference type="InterPro" id="IPR033140">
    <property type="entry name" value="Lipase_GDXG_put_SER_AS"/>
</dbReference>